<accession>A0A7X2Z303</accession>
<keyword evidence="4" id="KW-0238">DNA-binding</keyword>
<evidence type="ECO:0000313" key="9">
    <source>
        <dbReference type="Proteomes" id="UP000447876"/>
    </source>
</evidence>
<dbReference type="SMART" id="SM00862">
    <property type="entry name" value="Trans_reg_C"/>
    <property type="match status" value="1"/>
</dbReference>
<dbReference type="PROSITE" id="PS50110">
    <property type="entry name" value="RESPONSE_REGULATORY"/>
    <property type="match status" value="1"/>
</dbReference>
<dbReference type="Proteomes" id="UP000447876">
    <property type="component" value="Unassembled WGS sequence"/>
</dbReference>
<dbReference type="OrthoDB" id="3190595at2"/>
<evidence type="ECO:0000256" key="2">
    <source>
        <dbReference type="ARBA" id="ARBA00023012"/>
    </source>
</evidence>
<dbReference type="InterPro" id="IPR016032">
    <property type="entry name" value="Sig_transdc_resp-reg_C-effctor"/>
</dbReference>
<dbReference type="SMART" id="SM00448">
    <property type="entry name" value="REC"/>
    <property type="match status" value="1"/>
</dbReference>
<evidence type="ECO:0000256" key="6">
    <source>
        <dbReference type="PROSITE-ProRule" id="PRU00169"/>
    </source>
</evidence>
<dbReference type="InterPro" id="IPR001867">
    <property type="entry name" value="OmpR/PhoB-type_DNA-bd"/>
</dbReference>
<keyword evidence="1 6" id="KW-0597">Phosphoprotein</keyword>
<evidence type="ECO:0000256" key="4">
    <source>
        <dbReference type="ARBA" id="ARBA00023125"/>
    </source>
</evidence>
<dbReference type="GO" id="GO:0032993">
    <property type="term" value="C:protein-DNA complex"/>
    <property type="evidence" value="ECO:0007669"/>
    <property type="project" value="TreeGrafter"/>
</dbReference>
<dbReference type="InterPro" id="IPR036388">
    <property type="entry name" value="WH-like_DNA-bd_sf"/>
</dbReference>
<gene>
    <name evidence="8" type="ORF">GNP95_13840</name>
</gene>
<keyword evidence="5" id="KW-0804">Transcription</keyword>
<dbReference type="SUPFAM" id="SSF52172">
    <property type="entry name" value="CheY-like"/>
    <property type="match status" value="1"/>
</dbReference>
<keyword evidence="3" id="KW-0805">Transcription regulation</keyword>
<name>A0A7X2Z303_9BACL</name>
<dbReference type="GO" id="GO:0005829">
    <property type="term" value="C:cytosol"/>
    <property type="evidence" value="ECO:0007669"/>
    <property type="project" value="TreeGrafter"/>
</dbReference>
<organism evidence="8 9">
    <name type="scientific">Paenibacillus woosongensis</name>
    <dbReference type="NCBI Taxonomy" id="307580"/>
    <lineage>
        <taxon>Bacteria</taxon>
        <taxon>Bacillati</taxon>
        <taxon>Bacillota</taxon>
        <taxon>Bacilli</taxon>
        <taxon>Bacillales</taxon>
        <taxon>Paenibacillaceae</taxon>
        <taxon>Paenibacillus</taxon>
    </lineage>
</organism>
<reference evidence="8 9" key="1">
    <citation type="submission" date="2019-11" db="EMBL/GenBank/DDBJ databases">
        <title>Draft genome sequences of five Paenibacillus species of dairy origin.</title>
        <authorList>
            <person name="Olajide A.M."/>
            <person name="Chen S."/>
            <person name="Lapointe G."/>
        </authorList>
    </citation>
    <scope>NUCLEOTIDE SEQUENCE [LARGE SCALE GENOMIC DNA]</scope>
    <source>
        <strain evidence="8 9">12CR55</strain>
    </source>
</reference>
<dbReference type="InterPro" id="IPR039420">
    <property type="entry name" value="WalR-like"/>
</dbReference>
<comment type="caution">
    <text evidence="8">The sequence shown here is derived from an EMBL/GenBank/DDBJ whole genome shotgun (WGS) entry which is preliminary data.</text>
</comment>
<sequence length="303" mass="35201">MSMLRTVIVEDEWLALNMMKRYIEEHPKYELIGAYSDPVEALKDISRLQVDVLFTDIGMPGINGLQLAKRAKQDSMQIVFTTAHREYAADAFRVDAVDYMLKPVTRRAIDEIAVKLERIKRLLAMEALNFKAPVMKVQCFGSFQTTNQDGQIVKWPTKKTEEMFAYFIANEGQIVNKWIIADRLWPEMDGSRAVHNVYNTIYRLKKTIEEFSLPLSLRTMNEGYVLEADVAIIVDLYDFRELSEQKELTAGQLQLLQNLYSGYLFQDKDYPWCINLRESLEMTYLTKQQHMSLTLEQPASPEQ</sequence>
<evidence type="ECO:0000256" key="5">
    <source>
        <dbReference type="ARBA" id="ARBA00023163"/>
    </source>
</evidence>
<dbReference type="Pfam" id="PF00072">
    <property type="entry name" value="Response_reg"/>
    <property type="match status" value="1"/>
</dbReference>
<dbReference type="PANTHER" id="PTHR48111">
    <property type="entry name" value="REGULATOR OF RPOS"/>
    <property type="match status" value="1"/>
</dbReference>
<dbReference type="AlphaFoldDB" id="A0A7X2Z303"/>
<proteinExistence type="predicted"/>
<evidence type="ECO:0000256" key="1">
    <source>
        <dbReference type="ARBA" id="ARBA00022553"/>
    </source>
</evidence>
<feature type="domain" description="Response regulatory" evidence="7">
    <location>
        <begin position="5"/>
        <end position="117"/>
    </location>
</feature>
<dbReference type="Gene3D" id="3.40.50.2300">
    <property type="match status" value="1"/>
</dbReference>
<dbReference type="InterPro" id="IPR011006">
    <property type="entry name" value="CheY-like_superfamily"/>
</dbReference>
<dbReference type="GO" id="GO:0006355">
    <property type="term" value="P:regulation of DNA-templated transcription"/>
    <property type="evidence" value="ECO:0007669"/>
    <property type="project" value="InterPro"/>
</dbReference>
<keyword evidence="2" id="KW-0902">Two-component regulatory system</keyword>
<dbReference type="Gene3D" id="1.10.10.10">
    <property type="entry name" value="Winged helix-like DNA-binding domain superfamily/Winged helix DNA-binding domain"/>
    <property type="match status" value="1"/>
</dbReference>
<feature type="modified residue" description="4-aspartylphosphate" evidence="6">
    <location>
        <position position="56"/>
    </location>
</feature>
<dbReference type="GO" id="GO:0000156">
    <property type="term" value="F:phosphorelay response regulator activity"/>
    <property type="evidence" value="ECO:0007669"/>
    <property type="project" value="TreeGrafter"/>
</dbReference>
<dbReference type="SUPFAM" id="SSF46894">
    <property type="entry name" value="C-terminal effector domain of the bipartite response regulators"/>
    <property type="match status" value="1"/>
</dbReference>
<evidence type="ECO:0000259" key="7">
    <source>
        <dbReference type="PROSITE" id="PS50110"/>
    </source>
</evidence>
<protein>
    <submittedName>
        <fullName evidence="8">Response regulator</fullName>
    </submittedName>
</protein>
<dbReference type="EMBL" id="WNZW01000004">
    <property type="protein sequence ID" value="MUG46073.1"/>
    <property type="molecule type" value="Genomic_DNA"/>
</dbReference>
<evidence type="ECO:0000256" key="3">
    <source>
        <dbReference type="ARBA" id="ARBA00023015"/>
    </source>
</evidence>
<dbReference type="GO" id="GO:0000976">
    <property type="term" value="F:transcription cis-regulatory region binding"/>
    <property type="evidence" value="ECO:0007669"/>
    <property type="project" value="TreeGrafter"/>
</dbReference>
<dbReference type="PANTHER" id="PTHR48111:SF17">
    <property type="entry name" value="TRANSCRIPTIONAL REGULATORY PROTEIN YPDB"/>
    <property type="match status" value="1"/>
</dbReference>
<dbReference type="InterPro" id="IPR001789">
    <property type="entry name" value="Sig_transdc_resp-reg_receiver"/>
</dbReference>
<evidence type="ECO:0000313" key="8">
    <source>
        <dbReference type="EMBL" id="MUG46073.1"/>
    </source>
</evidence>